<dbReference type="Proteomes" id="UP000287969">
    <property type="component" value="Chromosome"/>
</dbReference>
<evidence type="ECO:0000256" key="1">
    <source>
        <dbReference type="SAM" id="SignalP"/>
    </source>
</evidence>
<accession>A0A410Q9S4</accession>
<dbReference type="AlphaFoldDB" id="A0A410Q9S4"/>
<dbReference type="OrthoDB" id="2065578at2"/>
<dbReference type="KEGG" id="spoa:EQM13_03125"/>
<sequence length="614" mass="67667">MKKNIIALILVLSISLISVSNTAFGDMMFTDVNEGYWAREYIDTMVNVGIMSGYDDGTFRPNDKVNKVQAVVMISKLLYVGQSEITSAREKYEEFLKNYNLTEDEKNNMSVIMDKGIVSKDIVEKEFFSNGAPKTASKLEVCLYLVRAMGIEGQTSGRIFKLSYKDAETIPVNARPYIDLLIEKGIIDKEGDAGGKFNPNQEITRGVLAKMLYLAYNEMNNGNINVTPGNNSEIQNDDSGISGTVVENTGEFLIIDTGNKKDSYEFTSNTLIMLDGKTGTKDDIKRGMVVKITASAGNKLDSVKNESTDESLSGTIKSIDLGASPSMVVEYKDDSGNTKSQTFYLSNDTKVSLDGKEGFLYSLEEGDLVDIHVLNNLVVGISAETKSGTVKGILKDEKFEDGFQITVERDDESLLEYTVEDNATIKRNSVSANISELRRGDELNISLTYGKVTGIDAKSVKGENEGTINEILIKEEPQITIVNSEGEKITYYVSKDVSVNIEDKLSEIYDLRLGYHAKLVLESDEIISVDVDEKTLNNEYMGEVEYINADAGFLRIKINGSQESLNVNLSSNISIKDMDGKSVSINDITGGDKVLVKGYMDKGYFVADKIVLAK</sequence>
<evidence type="ECO:0000259" key="2">
    <source>
        <dbReference type="PROSITE" id="PS51272"/>
    </source>
</evidence>
<dbReference type="InterPro" id="IPR001119">
    <property type="entry name" value="SLH_dom"/>
</dbReference>
<protein>
    <submittedName>
        <fullName evidence="3">S-layer homology domain-containing protein</fullName>
    </submittedName>
</protein>
<feature type="domain" description="SLH" evidence="2">
    <location>
        <begin position="161"/>
        <end position="226"/>
    </location>
</feature>
<dbReference type="PANTHER" id="PTHR43308">
    <property type="entry name" value="OUTER MEMBRANE PROTEIN ALPHA-RELATED"/>
    <property type="match status" value="1"/>
</dbReference>
<feature type="chain" id="PRO_5018966802" evidence="1">
    <location>
        <begin position="26"/>
        <end position="614"/>
    </location>
</feature>
<dbReference type="InterPro" id="IPR051465">
    <property type="entry name" value="Cell_Envelope_Struct_Comp"/>
</dbReference>
<dbReference type="EMBL" id="CP035282">
    <property type="protein sequence ID" value="QAT60638.1"/>
    <property type="molecule type" value="Genomic_DNA"/>
</dbReference>
<dbReference type="PROSITE" id="PS51272">
    <property type="entry name" value="SLH"/>
    <property type="match status" value="2"/>
</dbReference>
<feature type="signal peptide" evidence="1">
    <location>
        <begin position="1"/>
        <end position="25"/>
    </location>
</feature>
<dbReference type="RefSeq" id="WP_128751931.1">
    <property type="nucleotide sequence ID" value="NZ_CP035282.1"/>
</dbReference>
<reference evidence="4" key="1">
    <citation type="submission" date="2019-01" db="EMBL/GenBank/DDBJ databases">
        <title>Draft genomes of a novel of Sporanaerobacter strains.</title>
        <authorList>
            <person name="Ma S."/>
        </authorList>
    </citation>
    <scope>NUCLEOTIDE SEQUENCE [LARGE SCALE GENOMIC DNA]</scope>
    <source>
        <strain evidence="4">NJN-17</strain>
    </source>
</reference>
<evidence type="ECO:0000313" key="3">
    <source>
        <dbReference type="EMBL" id="QAT60638.1"/>
    </source>
</evidence>
<name>A0A410Q9S4_9FIRM</name>
<keyword evidence="4" id="KW-1185">Reference proteome</keyword>
<organism evidence="3 4">
    <name type="scientific">Acidilutibacter cellobiosedens</name>
    <dbReference type="NCBI Taxonomy" id="2507161"/>
    <lineage>
        <taxon>Bacteria</taxon>
        <taxon>Bacillati</taxon>
        <taxon>Bacillota</taxon>
        <taxon>Tissierellia</taxon>
        <taxon>Tissierellales</taxon>
        <taxon>Acidilutibacteraceae</taxon>
        <taxon>Acidilutibacter</taxon>
    </lineage>
</organism>
<dbReference type="PANTHER" id="PTHR43308:SF5">
    <property type="entry name" value="S-LAYER PROTEIN _ PEPTIDOGLYCAN ENDO-BETA-N-ACETYLGLUCOSAMINIDASE"/>
    <property type="match status" value="1"/>
</dbReference>
<evidence type="ECO:0000313" key="4">
    <source>
        <dbReference type="Proteomes" id="UP000287969"/>
    </source>
</evidence>
<gene>
    <name evidence="3" type="ORF">EQM13_03125</name>
</gene>
<dbReference type="Pfam" id="PF00395">
    <property type="entry name" value="SLH"/>
    <property type="match status" value="2"/>
</dbReference>
<feature type="domain" description="SLH" evidence="2">
    <location>
        <begin position="25"/>
        <end position="88"/>
    </location>
</feature>
<keyword evidence="1" id="KW-0732">Signal</keyword>
<proteinExistence type="predicted"/>